<keyword evidence="2" id="KW-1185">Reference proteome</keyword>
<dbReference type="AlphaFoldDB" id="A0A2A6C0X2"/>
<protein>
    <submittedName>
        <fullName evidence="1">Uncharacterized protein</fullName>
    </submittedName>
</protein>
<dbReference type="EnsemblMetazoa" id="PPA32294.1">
    <property type="protein sequence ID" value="PPA32294.1"/>
    <property type="gene ID" value="WBGene00205155"/>
</dbReference>
<reference evidence="1" key="2">
    <citation type="submission" date="2022-06" db="UniProtKB">
        <authorList>
            <consortium name="EnsemblMetazoa"/>
        </authorList>
    </citation>
    <scope>IDENTIFICATION</scope>
    <source>
        <strain evidence="1">PS312</strain>
    </source>
</reference>
<evidence type="ECO:0000313" key="2">
    <source>
        <dbReference type="Proteomes" id="UP000005239"/>
    </source>
</evidence>
<proteinExistence type="predicted"/>
<dbReference type="Proteomes" id="UP000005239">
    <property type="component" value="Unassembled WGS sequence"/>
</dbReference>
<reference evidence="2" key="1">
    <citation type="journal article" date="2008" name="Nat. Genet.">
        <title>The Pristionchus pacificus genome provides a unique perspective on nematode lifestyle and parasitism.</title>
        <authorList>
            <person name="Dieterich C."/>
            <person name="Clifton S.W."/>
            <person name="Schuster L.N."/>
            <person name="Chinwalla A."/>
            <person name="Delehaunty K."/>
            <person name="Dinkelacker I."/>
            <person name="Fulton L."/>
            <person name="Fulton R."/>
            <person name="Godfrey J."/>
            <person name="Minx P."/>
            <person name="Mitreva M."/>
            <person name="Roeseler W."/>
            <person name="Tian H."/>
            <person name="Witte H."/>
            <person name="Yang S.P."/>
            <person name="Wilson R.K."/>
            <person name="Sommer R.J."/>
        </authorList>
    </citation>
    <scope>NUCLEOTIDE SEQUENCE [LARGE SCALE GENOMIC DNA]</scope>
    <source>
        <strain evidence="2">PS312</strain>
    </source>
</reference>
<evidence type="ECO:0000313" key="1">
    <source>
        <dbReference type="EnsemblMetazoa" id="PPA32294.1"/>
    </source>
</evidence>
<accession>A0A2A6C0X2</accession>
<accession>A0A8R1UIK9</accession>
<sequence length="59" mass="7191">MDKIEILIGYKHFSWLGFPTPGFMLYALREKFYTRWQQAYERVTTAENRARLELSKYPE</sequence>
<gene>
    <name evidence="1" type="primary">WBGene00205155</name>
</gene>
<organism evidence="1 2">
    <name type="scientific">Pristionchus pacificus</name>
    <name type="common">Parasitic nematode worm</name>
    <dbReference type="NCBI Taxonomy" id="54126"/>
    <lineage>
        <taxon>Eukaryota</taxon>
        <taxon>Metazoa</taxon>
        <taxon>Ecdysozoa</taxon>
        <taxon>Nematoda</taxon>
        <taxon>Chromadorea</taxon>
        <taxon>Rhabditida</taxon>
        <taxon>Rhabditina</taxon>
        <taxon>Diplogasteromorpha</taxon>
        <taxon>Diplogasteroidea</taxon>
        <taxon>Neodiplogasteridae</taxon>
        <taxon>Pristionchus</taxon>
    </lineage>
</organism>
<name>A0A2A6C0X2_PRIPA</name>